<feature type="compositionally biased region" description="Basic and acidic residues" evidence="1">
    <location>
        <begin position="272"/>
        <end position="282"/>
    </location>
</feature>
<evidence type="ECO:0000256" key="1">
    <source>
        <dbReference type="SAM" id="MobiDB-lite"/>
    </source>
</evidence>
<dbReference type="Pfam" id="PF10358">
    <property type="entry name" value="NT-C2"/>
    <property type="match status" value="1"/>
</dbReference>
<dbReference type="InterPro" id="IPR050540">
    <property type="entry name" value="F-actin_Monoox_Mical"/>
</dbReference>
<feature type="compositionally biased region" description="Basic and acidic residues" evidence="1">
    <location>
        <begin position="187"/>
        <end position="265"/>
    </location>
</feature>
<dbReference type="AlphaFoldDB" id="A0ABD1J7P3"/>
<keyword evidence="4" id="KW-1185">Reference proteome</keyword>
<dbReference type="PANTHER" id="PTHR23167">
    <property type="entry name" value="CALPONIN HOMOLOGY DOMAIN-CONTAINING PROTEIN DDB_G0272472-RELATED"/>
    <property type="match status" value="1"/>
</dbReference>
<dbReference type="PANTHER" id="PTHR23167:SF43">
    <property type="entry name" value="EH DOMAIN-BINDING PROTEIN 1"/>
    <property type="match status" value="1"/>
</dbReference>
<accession>A0ABD1J7P3</accession>
<evidence type="ECO:0000313" key="4">
    <source>
        <dbReference type="Proteomes" id="UP001591681"/>
    </source>
</evidence>
<dbReference type="EMBL" id="JBHFQA010000018">
    <property type="protein sequence ID" value="KAL2083172.1"/>
    <property type="molecule type" value="Genomic_DNA"/>
</dbReference>
<evidence type="ECO:0000259" key="2">
    <source>
        <dbReference type="PROSITE" id="PS51840"/>
    </source>
</evidence>
<reference evidence="3 4" key="1">
    <citation type="submission" date="2024-09" db="EMBL/GenBank/DDBJ databases">
        <title>A chromosome-level genome assembly of Gray's grenadier anchovy, Coilia grayii.</title>
        <authorList>
            <person name="Fu Z."/>
        </authorList>
    </citation>
    <scope>NUCLEOTIDE SEQUENCE [LARGE SCALE GENOMIC DNA]</scope>
    <source>
        <strain evidence="3">G4</strain>
        <tissue evidence="3">Muscle</tissue>
    </source>
</reference>
<proteinExistence type="predicted"/>
<sequence>MVGMPGMMLCAVQRWLGSLAQKALGRLQRALGGCRDVQPDKLVVVWTRRSRRKSSKSHSWQPGIKNPYRGVVVWPVPENIEITVTLFKDPHAEEFEDKEWTFVIENSSPEPVSQSPCAAHTIGPCGSHRFPLIGQSCDRMSQSPSTGRLSSEKIGLGREICPLHPSTLTQQCSSTQLAAEPLQGMAAHERGSEGARERVSEGASERGSEGARERVSEGARERGSEGARERGSVRGAERWVRGAKARPDPSSENRREREQEPRYGEEYAIVPPRDDEIQDRRC</sequence>
<evidence type="ECO:0000313" key="3">
    <source>
        <dbReference type="EMBL" id="KAL2083172.1"/>
    </source>
</evidence>
<feature type="region of interest" description="Disordered" evidence="1">
    <location>
        <begin position="183"/>
        <end position="282"/>
    </location>
</feature>
<feature type="domain" description="C2 NT-type" evidence="2">
    <location>
        <begin position="13"/>
        <end position="176"/>
    </location>
</feature>
<gene>
    <name evidence="3" type="ORF">ACEWY4_020945</name>
</gene>
<dbReference type="InterPro" id="IPR019448">
    <property type="entry name" value="NT-C2"/>
</dbReference>
<protein>
    <recommendedName>
        <fullName evidence="2">C2 NT-type domain-containing protein</fullName>
    </recommendedName>
</protein>
<organism evidence="3 4">
    <name type="scientific">Coilia grayii</name>
    <name type="common">Gray's grenadier anchovy</name>
    <dbReference type="NCBI Taxonomy" id="363190"/>
    <lineage>
        <taxon>Eukaryota</taxon>
        <taxon>Metazoa</taxon>
        <taxon>Chordata</taxon>
        <taxon>Craniata</taxon>
        <taxon>Vertebrata</taxon>
        <taxon>Euteleostomi</taxon>
        <taxon>Actinopterygii</taxon>
        <taxon>Neopterygii</taxon>
        <taxon>Teleostei</taxon>
        <taxon>Clupei</taxon>
        <taxon>Clupeiformes</taxon>
        <taxon>Clupeoidei</taxon>
        <taxon>Engraulidae</taxon>
        <taxon>Coilinae</taxon>
        <taxon>Coilia</taxon>
    </lineage>
</organism>
<name>A0ABD1J7P3_9TELE</name>
<dbReference type="Proteomes" id="UP001591681">
    <property type="component" value="Unassembled WGS sequence"/>
</dbReference>
<comment type="caution">
    <text evidence="3">The sequence shown here is derived from an EMBL/GenBank/DDBJ whole genome shotgun (WGS) entry which is preliminary data.</text>
</comment>
<dbReference type="PROSITE" id="PS51840">
    <property type="entry name" value="C2_NT"/>
    <property type="match status" value="1"/>
</dbReference>